<accession>A0ABS2N4G5</accession>
<dbReference type="RefSeq" id="WP_204501682.1">
    <property type="nucleotide sequence ID" value="NZ_JAFBDR010000025.1"/>
</dbReference>
<evidence type="ECO:0000313" key="2">
    <source>
        <dbReference type="Proteomes" id="UP001296943"/>
    </source>
</evidence>
<gene>
    <name evidence="1" type="ORF">JOC48_003561</name>
</gene>
<dbReference type="Proteomes" id="UP001296943">
    <property type="component" value="Unassembled WGS sequence"/>
</dbReference>
<organism evidence="1 2">
    <name type="scientific">Aquibacillus albus</name>
    <dbReference type="NCBI Taxonomy" id="1168171"/>
    <lineage>
        <taxon>Bacteria</taxon>
        <taxon>Bacillati</taxon>
        <taxon>Bacillota</taxon>
        <taxon>Bacilli</taxon>
        <taxon>Bacillales</taxon>
        <taxon>Bacillaceae</taxon>
        <taxon>Aquibacillus</taxon>
    </lineage>
</organism>
<proteinExistence type="predicted"/>
<name>A0ABS2N4G5_9BACI</name>
<protein>
    <submittedName>
        <fullName evidence="1">Uncharacterized protein</fullName>
    </submittedName>
</protein>
<evidence type="ECO:0000313" key="1">
    <source>
        <dbReference type="EMBL" id="MBM7573013.1"/>
    </source>
</evidence>
<dbReference type="EMBL" id="JAFBDR010000025">
    <property type="protein sequence ID" value="MBM7573013.1"/>
    <property type="molecule type" value="Genomic_DNA"/>
</dbReference>
<sequence>MKQYIFLLKCPVGSKEIKIETDGMLDALTQAKEYLKKTTMETSYKVDIQYKGTVYSNQV</sequence>
<comment type="caution">
    <text evidence="1">The sequence shown here is derived from an EMBL/GenBank/DDBJ whole genome shotgun (WGS) entry which is preliminary data.</text>
</comment>
<reference evidence="1 2" key="1">
    <citation type="submission" date="2021-01" db="EMBL/GenBank/DDBJ databases">
        <title>Genomic Encyclopedia of Type Strains, Phase IV (KMG-IV): sequencing the most valuable type-strain genomes for metagenomic binning, comparative biology and taxonomic classification.</title>
        <authorList>
            <person name="Goeker M."/>
        </authorList>
    </citation>
    <scope>NUCLEOTIDE SEQUENCE [LARGE SCALE GENOMIC DNA]</scope>
    <source>
        <strain evidence="1 2">DSM 23711</strain>
    </source>
</reference>
<keyword evidence="2" id="KW-1185">Reference proteome</keyword>